<name>A0A8K0GW88_9ROSA</name>
<evidence type="ECO:0000313" key="1">
    <source>
        <dbReference type="EMBL" id="KAF3440276.1"/>
    </source>
</evidence>
<organism evidence="1 2">
    <name type="scientific">Rhamnella rubrinervis</name>
    <dbReference type="NCBI Taxonomy" id="2594499"/>
    <lineage>
        <taxon>Eukaryota</taxon>
        <taxon>Viridiplantae</taxon>
        <taxon>Streptophyta</taxon>
        <taxon>Embryophyta</taxon>
        <taxon>Tracheophyta</taxon>
        <taxon>Spermatophyta</taxon>
        <taxon>Magnoliopsida</taxon>
        <taxon>eudicotyledons</taxon>
        <taxon>Gunneridae</taxon>
        <taxon>Pentapetalae</taxon>
        <taxon>rosids</taxon>
        <taxon>fabids</taxon>
        <taxon>Rosales</taxon>
        <taxon>Rhamnaceae</taxon>
        <taxon>rhamnoid group</taxon>
        <taxon>Rhamneae</taxon>
        <taxon>Rhamnella</taxon>
    </lineage>
</organism>
<dbReference type="AlphaFoldDB" id="A0A8K0GW88"/>
<accession>A0A8K0GW88</accession>
<dbReference type="EMBL" id="VOIH02000008">
    <property type="protein sequence ID" value="KAF3440276.1"/>
    <property type="molecule type" value="Genomic_DNA"/>
</dbReference>
<reference evidence="1" key="1">
    <citation type="submission" date="2020-03" db="EMBL/GenBank/DDBJ databases">
        <title>A high-quality chromosome-level genome assembly of a woody plant with both climbing and erect habits, Rhamnella rubrinervis.</title>
        <authorList>
            <person name="Lu Z."/>
            <person name="Yang Y."/>
            <person name="Zhu X."/>
            <person name="Sun Y."/>
        </authorList>
    </citation>
    <scope>NUCLEOTIDE SEQUENCE</scope>
    <source>
        <strain evidence="1">BYM</strain>
        <tissue evidence="1">Leaf</tissue>
    </source>
</reference>
<gene>
    <name evidence="1" type="ORF">FNV43_RR18560</name>
</gene>
<proteinExistence type="predicted"/>
<keyword evidence="2" id="KW-1185">Reference proteome</keyword>
<sequence>MEGERVVNCDGGAVEFYERSEWGTDPVLVALLDYHLLLPFAVLTNSKSPPQKFRVTFVNMGGGKNYSAGQSCPWGVGEVDSYSRSGVDCNSGIRQV</sequence>
<protein>
    <submittedName>
        <fullName evidence="1">Uncharacterized protein</fullName>
    </submittedName>
</protein>
<dbReference type="Proteomes" id="UP000796880">
    <property type="component" value="Unassembled WGS sequence"/>
</dbReference>
<comment type="caution">
    <text evidence="1">The sequence shown here is derived from an EMBL/GenBank/DDBJ whole genome shotgun (WGS) entry which is preliminary data.</text>
</comment>
<evidence type="ECO:0000313" key="2">
    <source>
        <dbReference type="Proteomes" id="UP000796880"/>
    </source>
</evidence>